<dbReference type="Pfam" id="PF02770">
    <property type="entry name" value="Acyl-CoA_dh_M"/>
    <property type="match status" value="1"/>
</dbReference>
<accession>A0A561XTL7</accession>
<dbReference type="PANTHER" id="PTHR42803:SF1">
    <property type="entry name" value="BROAD-SPECIFICITY LINEAR ACYL-COA DEHYDROGENASE FADE5"/>
    <property type="match status" value="1"/>
</dbReference>
<evidence type="ECO:0000256" key="2">
    <source>
        <dbReference type="ARBA" id="ARBA00009347"/>
    </source>
</evidence>
<gene>
    <name evidence="8" type="ORF">ATF69_1318</name>
</gene>
<dbReference type="RefSeq" id="WP_146870252.1">
    <property type="nucleotide sequence ID" value="NZ_VJWE01000011.1"/>
</dbReference>
<dbReference type="InterPro" id="IPR037069">
    <property type="entry name" value="AcylCoA_DH/ox_N_sf"/>
</dbReference>
<dbReference type="Gene3D" id="1.10.540.10">
    <property type="entry name" value="Acyl-CoA dehydrogenase/oxidase, N-terminal domain"/>
    <property type="match status" value="1"/>
</dbReference>
<dbReference type="Pfam" id="PF00441">
    <property type="entry name" value="Acyl-CoA_dh_1"/>
    <property type="match status" value="1"/>
</dbReference>
<evidence type="ECO:0000256" key="3">
    <source>
        <dbReference type="ARBA" id="ARBA00022630"/>
    </source>
</evidence>
<feature type="domain" description="Acyl-CoA dehydrogenase/oxidase N-terminal" evidence="7">
    <location>
        <begin position="40"/>
        <end position="157"/>
    </location>
</feature>
<dbReference type="InterPro" id="IPR006091">
    <property type="entry name" value="Acyl-CoA_Oxase/DH_mid-dom"/>
</dbReference>
<dbReference type="InterPro" id="IPR052166">
    <property type="entry name" value="Diverse_Acyl-CoA_DH"/>
</dbReference>
<protein>
    <submittedName>
        <fullName evidence="8">Alkylation response protein AidB-like acyl-CoA dehydrogenase</fullName>
    </submittedName>
</protein>
<dbReference type="SUPFAM" id="SSF56645">
    <property type="entry name" value="Acyl-CoA dehydrogenase NM domain-like"/>
    <property type="match status" value="1"/>
</dbReference>
<feature type="domain" description="Acyl-CoA oxidase/dehydrogenase middle" evidence="6">
    <location>
        <begin position="162"/>
        <end position="266"/>
    </location>
</feature>
<comment type="caution">
    <text evidence="8">The sequence shown here is derived from an EMBL/GenBank/DDBJ whole genome shotgun (WGS) entry which is preliminary data.</text>
</comment>
<dbReference type="Gene3D" id="2.40.110.10">
    <property type="entry name" value="Butyryl-CoA Dehydrogenase, subunit A, domain 2"/>
    <property type="match status" value="1"/>
</dbReference>
<dbReference type="InterPro" id="IPR013786">
    <property type="entry name" value="AcylCoA_DH/ox_N"/>
</dbReference>
<dbReference type="InterPro" id="IPR009100">
    <property type="entry name" value="AcylCoA_DH/oxidase_NM_dom_sf"/>
</dbReference>
<evidence type="ECO:0000256" key="4">
    <source>
        <dbReference type="ARBA" id="ARBA00022827"/>
    </source>
</evidence>
<dbReference type="AlphaFoldDB" id="A0A561XTL7"/>
<feature type="domain" description="Acyl-CoA dehydrogenase/oxidase C-terminal" evidence="5">
    <location>
        <begin position="276"/>
        <end position="438"/>
    </location>
</feature>
<dbReference type="Pfam" id="PF02771">
    <property type="entry name" value="Acyl-CoA_dh_N"/>
    <property type="match status" value="1"/>
</dbReference>
<evidence type="ECO:0000259" key="6">
    <source>
        <dbReference type="Pfam" id="PF02770"/>
    </source>
</evidence>
<keyword evidence="3" id="KW-0285">Flavoprotein</keyword>
<dbReference type="InterPro" id="IPR036250">
    <property type="entry name" value="AcylCo_DH-like_C"/>
</dbReference>
<evidence type="ECO:0000259" key="7">
    <source>
        <dbReference type="Pfam" id="PF02771"/>
    </source>
</evidence>
<dbReference type="GO" id="GO:0050660">
    <property type="term" value="F:flavin adenine dinucleotide binding"/>
    <property type="evidence" value="ECO:0007669"/>
    <property type="project" value="InterPro"/>
</dbReference>
<dbReference type="InterPro" id="IPR009075">
    <property type="entry name" value="AcylCo_DH/oxidase_C"/>
</dbReference>
<dbReference type="EMBL" id="VJWE01000011">
    <property type="protein sequence ID" value="TWG39447.1"/>
    <property type="molecule type" value="Genomic_DNA"/>
</dbReference>
<evidence type="ECO:0000256" key="1">
    <source>
        <dbReference type="ARBA" id="ARBA00001974"/>
    </source>
</evidence>
<dbReference type="PANTHER" id="PTHR42803">
    <property type="entry name" value="ACYL-COA DEHYDROGENASE"/>
    <property type="match status" value="1"/>
</dbReference>
<reference evidence="8 9" key="1">
    <citation type="journal article" date="2015" name="Stand. Genomic Sci.">
        <title>Genomic Encyclopedia of Bacterial and Archaeal Type Strains, Phase III: the genomes of soil and plant-associated and newly described type strains.</title>
        <authorList>
            <person name="Whitman W.B."/>
            <person name="Woyke T."/>
            <person name="Klenk H.P."/>
            <person name="Zhou Y."/>
            <person name="Lilburn T.G."/>
            <person name="Beck B.J."/>
            <person name="De Vos P."/>
            <person name="Vandamme P."/>
            <person name="Eisen J.A."/>
            <person name="Garrity G."/>
            <person name="Hugenholtz P."/>
            <person name="Kyrpides N.C."/>
        </authorList>
    </citation>
    <scope>NUCLEOTIDE SEQUENCE [LARGE SCALE GENOMIC DNA]</scope>
    <source>
        <strain evidence="8 9">DSM 64</strain>
    </source>
</reference>
<evidence type="ECO:0000259" key="5">
    <source>
        <dbReference type="Pfam" id="PF00441"/>
    </source>
</evidence>
<dbReference type="GO" id="GO:0016627">
    <property type="term" value="F:oxidoreductase activity, acting on the CH-CH group of donors"/>
    <property type="evidence" value="ECO:0007669"/>
    <property type="project" value="InterPro"/>
</dbReference>
<evidence type="ECO:0000313" key="8">
    <source>
        <dbReference type="EMBL" id="TWG39447.1"/>
    </source>
</evidence>
<name>A0A561XTL7_ACIDE</name>
<dbReference type="Proteomes" id="UP000321485">
    <property type="component" value="Unassembled WGS sequence"/>
</dbReference>
<dbReference type="GeneID" id="51110389"/>
<sequence>MQARQTLADIQHLLTTVLKAPTRWQGLAPFADTDGDLAAQVLDEAAKFVDSAIAPLQRSGDEEGCRFDGGRVHTPAGFRDAYQAFWQAGWPSLSCAPDDGGQGLPAVLECVLFEWLAGANHGWTMAPGLLHGAYECIKHHASNALKAQYLEKVATGEWLATMCLTEAHAGSDLGMVRTRGVPQPDGSARVNGSKIFISGGEHDLTDNIVHLVLARLPDAPAGPKGLSLFLVPKILQDGSHNAVVCERIEEKMGLHGSPTCVMRFDDATGWLVGEPNKGLNAMFVMMNAARLHVGLQGIGLLEAAWQKASAYAAERRQMRAPGAKDTSLIQDHPAIRRILHTQRAWIDGGRVLAYHTALQLDVAKHSTDAGERAAAQRWCALVTPVLKAALTDQAFHGASACLQVFGGHGYVREWGIEQIVRDARVAMIYEGTNEIQAIDLLVRKVLADGGQGLATLLTTLPGAAPSAAASARRHALVEITQTLAIAAQSDPELPYWVADDYLRAVALVLLEWAWAQIGAARPHRTEQSTAATDRWTPPAQAFAQWVLPEFDLRTTILRQRIAQAFEFRPQEAASA</sequence>
<proteinExistence type="inferred from homology"/>
<organism evidence="8 9">
    <name type="scientific">Acidovorax delafieldii</name>
    <name type="common">Pseudomonas delafieldii</name>
    <dbReference type="NCBI Taxonomy" id="47920"/>
    <lineage>
        <taxon>Bacteria</taxon>
        <taxon>Pseudomonadati</taxon>
        <taxon>Pseudomonadota</taxon>
        <taxon>Betaproteobacteria</taxon>
        <taxon>Burkholderiales</taxon>
        <taxon>Comamonadaceae</taxon>
        <taxon>Acidovorax</taxon>
    </lineage>
</organism>
<keyword evidence="4" id="KW-0274">FAD</keyword>
<dbReference type="SUPFAM" id="SSF47203">
    <property type="entry name" value="Acyl-CoA dehydrogenase C-terminal domain-like"/>
    <property type="match status" value="1"/>
</dbReference>
<evidence type="ECO:0000313" key="9">
    <source>
        <dbReference type="Proteomes" id="UP000321485"/>
    </source>
</evidence>
<comment type="similarity">
    <text evidence="2">Belongs to the acyl-CoA dehydrogenase family.</text>
</comment>
<dbReference type="Gene3D" id="1.20.140.10">
    <property type="entry name" value="Butyryl-CoA Dehydrogenase, subunit A, domain 3"/>
    <property type="match status" value="1"/>
</dbReference>
<comment type="cofactor">
    <cofactor evidence="1">
        <name>FAD</name>
        <dbReference type="ChEBI" id="CHEBI:57692"/>
    </cofactor>
</comment>
<dbReference type="InterPro" id="IPR046373">
    <property type="entry name" value="Acyl-CoA_Oxase/DH_mid-dom_sf"/>
</dbReference>